<name>A0A3S6QLT2_9LACO</name>
<dbReference type="PANTHER" id="PTHR11808">
    <property type="entry name" value="TRANS-SULFURATION ENZYME FAMILY MEMBER"/>
    <property type="match status" value="1"/>
</dbReference>
<dbReference type="InterPro" id="IPR015424">
    <property type="entry name" value="PyrdxlP-dep_Trfase"/>
</dbReference>
<proteinExistence type="inferred from homology"/>
<keyword evidence="9" id="KW-0456">Lyase</keyword>
<dbReference type="GO" id="GO:0005737">
    <property type="term" value="C:cytoplasm"/>
    <property type="evidence" value="ECO:0007669"/>
    <property type="project" value="TreeGrafter"/>
</dbReference>
<dbReference type="Pfam" id="PF01053">
    <property type="entry name" value="Cys_Met_Meta_PP"/>
    <property type="match status" value="1"/>
</dbReference>
<gene>
    <name evidence="9" type="ORF">BSQ49_00840</name>
</gene>
<evidence type="ECO:0000313" key="10">
    <source>
        <dbReference type="Proteomes" id="UP000314960"/>
    </source>
</evidence>
<dbReference type="RefSeq" id="WP_141052600.1">
    <property type="nucleotide sequence ID" value="NZ_CP018176.1"/>
</dbReference>
<evidence type="ECO:0000256" key="7">
    <source>
        <dbReference type="PIRSR" id="PIRSR001434-2"/>
    </source>
</evidence>
<sequence>MTELNRETGILYKGSRIDTIAKNPETMPLYMTTAFNVDDLEDLQERYKVKGYTYIRTRNPNRKALADLMTYLEGGEDSIVCSSGMAAISTAILTITKTQAHVIADSTLYGESIELLEKLKKFGVDVTFVDINNFDEVKAAFKDETVAIYSETISNPMINTIDFRAIANIAHENGAKLIIDNTFATSHIISPIQLGADIVVNSLTKFANGHSDVCVGSITSTINFIKEANYLQQLLGSTADPMSAWLCERGIRTMELRVQKQSDNALAIAKFLETIPVVKAVHYVGLDSHPQHELAAGQFKHHAFGGMLSFELPDDEEKMNEFMHRLSFVHYAMTLGGFRTTISVPAFSSHYDMPREKRLLLGITDGMIRISVGIENSTDLINDLKNALEAYN</sequence>
<comment type="catalytic activity">
    <reaction evidence="6">
        <text>L-methionine + H2O = methanethiol + 2-oxobutanoate + NH4(+)</text>
        <dbReference type="Rhea" id="RHEA:23800"/>
        <dbReference type="ChEBI" id="CHEBI:15377"/>
        <dbReference type="ChEBI" id="CHEBI:16007"/>
        <dbReference type="ChEBI" id="CHEBI:16763"/>
        <dbReference type="ChEBI" id="CHEBI:28938"/>
        <dbReference type="ChEBI" id="CHEBI:57844"/>
        <dbReference type="EC" id="4.4.1.11"/>
    </reaction>
    <physiologicalReaction direction="left-to-right" evidence="6">
        <dbReference type="Rhea" id="RHEA:23801"/>
    </physiologicalReaction>
</comment>
<comment type="catalytic activity">
    <reaction evidence="5">
        <text>L-homocysteine + H2O = 2-oxobutanoate + hydrogen sulfide + NH4(+) + H(+)</text>
        <dbReference type="Rhea" id="RHEA:14501"/>
        <dbReference type="ChEBI" id="CHEBI:15377"/>
        <dbReference type="ChEBI" id="CHEBI:15378"/>
        <dbReference type="ChEBI" id="CHEBI:16763"/>
        <dbReference type="ChEBI" id="CHEBI:28938"/>
        <dbReference type="ChEBI" id="CHEBI:29919"/>
        <dbReference type="ChEBI" id="CHEBI:58199"/>
        <dbReference type="EC" id="4.4.1.2"/>
    </reaction>
    <physiologicalReaction direction="left-to-right" evidence="5">
        <dbReference type="Rhea" id="RHEA:14502"/>
    </physiologicalReaction>
</comment>
<evidence type="ECO:0000256" key="6">
    <source>
        <dbReference type="ARBA" id="ARBA00052699"/>
    </source>
</evidence>
<dbReference type="SUPFAM" id="SSF53383">
    <property type="entry name" value="PLP-dependent transferases"/>
    <property type="match status" value="1"/>
</dbReference>
<dbReference type="CDD" id="cd00614">
    <property type="entry name" value="CGS_like"/>
    <property type="match status" value="1"/>
</dbReference>
<dbReference type="AlphaFoldDB" id="A0A3S6QLT2"/>
<evidence type="ECO:0000256" key="4">
    <source>
        <dbReference type="ARBA" id="ARBA00047199"/>
    </source>
</evidence>
<protein>
    <recommendedName>
        <fullName evidence="3">homocysteine desulfhydrase</fullName>
        <ecNumber evidence="3">4.4.1.2</ecNumber>
    </recommendedName>
    <alternativeName>
        <fullName evidence="4">Homocysteine desulfhydrase</fullName>
    </alternativeName>
</protein>
<comment type="similarity">
    <text evidence="8">Belongs to the trans-sulfuration enzymes family.</text>
</comment>
<reference evidence="9 10" key="1">
    <citation type="submission" date="2016-11" db="EMBL/GenBank/DDBJ databases">
        <title>Interaction between Lactobacillus species and yeast in water kefir.</title>
        <authorList>
            <person name="Behr J."/>
            <person name="Xu D."/>
            <person name="Vogel R.F."/>
        </authorList>
    </citation>
    <scope>NUCLEOTIDE SEQUENCE [LARGE SCALE GENOMIC DNA]</scope>
    <source>
        <strain evidence="9 10">TMW 1.1822</strain>
    </source>
</reference>
<dbReference type="GO" id="GO:0018826">
    <property type="term" value="F:methionine gamma-lyase activity"/>
    <property type="evidence" value="ECO:0007669"/>
    <property type="project" value="UniProtKB-EC"/>
</dbReference>
<dbReference type="InterPro" id="IPR015422">
    <property type="entry name" value="PyrdxlP-dep_Trfase_small"/>
</dbReference>
<dbReference type="GO" id="GO:0019346">
    <property type="term" value="P:transsulfuration"/>
    <property type="evidence" value="ECO:0007669"/>
    <property type="project" value="InterPro"/>
</dbReference>
<dbReference type="PIRSF" id="PIRSF001434">
    <property type="entry name" value="CGS"/>
    <property type="match status" value="1"/>
</dbReference>
<feature type="modified residue" description="N6-(pyridoxal phosphate)lysine" evidence="7">
    <location>
        <position position="205"/>
    </location>
</feature>
<evidence type="ECO:0000313" key="9">
    <source>
        <dbReference type="EMBL" id="AUJ28884.1"/>
    </source>
</evidence>
<dbReference type="FunFam" id="3.40.640.10:FF:000046">
    <property type="entry name" value="Cystathionine gamma-lyase"/>
    <property type="match status" value="1"/>
</dbReference>
<dbReference type="Gene3D" id="3.90.1150.10">
    <property type="entry name" value="Aspartate Aminotransferase, domain 1"/>
    <property type="match status" value="1"/>
</dbReference>
<accession>A0A3S6QLT2</accession>
<dbReference type="GO" id="GO:0030170">
    <property type="term" value="F:pyridoxal phosphate binding"/>
    <property type="evidence" value="ECO:0007669"/>
    <property type="project" value="InterPro"/>
</dbReference>
<evidence type="ECO:0000256" key="5">
    <source>
        <dbReference type="ARBA" id="ARBA00048780"/>
    </source>
</evidence>
<evidence type="ECO:0000256" key="1">
    <source>
        <dbReference type="ARBA" id="ARBA00001933"/>
    </source>
</evidence>
<dbReference type="EC" id="4.4.1.2" evidence="3"/>
<comment type="cofactor">
    <cofactor evidence="1 8">
        <name>pyridoxal 5'-phosphate</name>
        <dbReference type="ChEBI" id="CHEBI:597326"/>
    </cofactor>
</comment>
<dbReference type="Gene3D" id="3.40.640.10">
    <property type="entry name" value="Type I PLP-dependent aspartate aminotransferase-like (Major domain)"/>
    <property type="match status" value="1"/>
</dbReference>
<dbReference type="InterPro" id="IPR015421">
    <property type="entry name" value="PyrdxlP-dep_Trfase_major"/>
</dbReference>
<dbReference type="Proteomes" id="UP000314960">
    <property type="component" value="Chromosome"/>
</dbReference>
<evidence type="ECO:0000256" key="3">
    <source>
        <dbReference type="ARBA" id="ARBA00047175"/>
    </source>
</evidence>
<evidence type="ECO:0000256" key="8">
    <source>
        <dbReference type="RuleBase" id="RU362118"/>
    </source>
</evidence>
<dbReference type="PANTHER" id="PTHR11808:SF80">
    <property type="entry name" value="CYSTATHIONINE GAMMA-LYASE"/>
    <property type="match status" value="1"/>
</dbReference>
<dbReference type="GO" id="GO:0047982">
    <property type="term" value="F:homocysteine desulfhydrase activity"/>
    <property type="evidence" value="ECO:0007669"/>
    <property type="project" value="UniProtKB-EC"/>
</dbReference>
<dbReference type="KEGG" id="lhw:BSQ49_00840"/>
<dbReference type="EMBL" id="CP018176">
    <property type="protein sequence ID" value="AUJ28884.1"/>
    <property type="molecule type" value="Genomic_DNA"/>
</dbReference>
<dbReference type="InterPro" id="IPR000277">
    <property type="entry name" value="Cys/Met-Metab_PyrdxlP-dep_enz"/>
</dbReference>
<keyword evidence="2 7" id="KW-0663">Pyridoxal phosphate</keyword>
<organism evidence="9 10">
    <name type="scientific">Liquorilactobacillus hordei</name>
    <dbReference type="NCBI Taxonomy" id="468911"/>
    <lineage>
        <taxon>Bacteria</taxon>
        <taxon>Bacillati</taxon>
        <taxon>Bacillota</taxon>
        <taxon>Bacilli</taxon>
        <taxon>Lactobacillales</taxon>
        <taxon>Lactobacillaceae</taxon>
        <taxon>Liquorilactobacillus</taxon>
    </lineage>
</organism>
<evidence type="ECO:0000256" key="2">
    <source>
        <dbReference type="ARBA" id="ARBA00022898"/>
    </source>
</evidence>